<dbReference type="Proteomes" id="UP000037035">
    <property type="component" value="Unassembled WGS sequence"/>
</dbReference>
<reference evidence="1 2" key="1">
    <citation type="submission" date="2015-08" db="EMBL/GenBank/DDBJ databases">
        <title>Next Generation Sequencing and Analysis of the Genome of Puccinia sorghi L Schw, the Causal Agent of Maize Common Rust.</title>
        <authorList>
            <person name="Rochi L."/>
            <person name="Burguener G."/>
            <person name="Darino M."/>
            <person name="Turjanski A."/>
            <person name="Kreff E."/>
            <person name="Dieguez M.J."/>
            <person name="Sacco F."/>
        </authorList>
    </citation>
    <scope>NUCLEOTIDE SEQUENCE [LARGE SCALE GENOMIC DNA]</scope>
    <source>
        <strain evidence="1 2">RO10H11247</strain>
    </source>
</reference>
<keyword evidence="2" id="KW-1185">Reference proteome</keyword>
<protein>
    <submittedName>
        <fullName evidence="1">Uncharacterized protein</fullName>
    </submittedName>
</protein>
<dbReference type="OrthoDB" id="3344688at2759"/>
<comment type="caution">
    <text evidence="1">The sequence shown here is derived from an EMBL/GenBank/DDBJ whole genome shotgun (WGS) entry which is preliminary data.</text>
</comment>
<accession>A0A0L6VK39</accession>
<sequence>MMDDEEFMAKYSNQHLIDNKGLEDKVKKFGTNPKTRHIDLKTKGIRQEVKHNNIRIKLIGTTDMVADALTKSASKISILNLTNRIDPLFDFSQSSPHQSLGVIPSQHLKSFLRSLLSNHPSVIPFSSLSFFLFTLTSSVSASLSHPPLYDSMLVVSSFSSLSCSLSDVSSFSVESNLFKYTSTGEEEFFPRILPSPLILSIRTIWAFIFDINSQIYQLIGRRTNLLQFRKLLFAQPLVMRCGFLLPFGRVDSVLPSQILSCNRRLRTIFIRDQTCLVILLTRTPQKYTVPETLGLTGVKCDRWYPIVSRCDNIHNTSSKLSLLRDVD</sequence>
<dbReference type="EMBL" id="LAVV01006075">
    <property type="protein sequence ID" value="KNZ60490.1"/>
    <property type="molecule type" value="Genomic_DNA"/>
</dbReference>
<organism evidence="1 2">
    <name type="scientific">Puccinia sorghi</name>
    <dbReference type="NCBI Taxonomy" id="27349"/>
    <lineage>
        <taxon>Eukaryota</taxon>
        <taxon>Fungi</taxon>
        <taxon>Dikarya</taxon>
        <taxon>Basidiomycota</taxon>
        <taxon>Pucciniomycotina</taxon>
        <taxon>Pucciniomycetes</taxon>
        <taxon>Pucciniales</taxon>
        <taxon>Pucciniaceae</taxon>
        <taxon>Puccinia</taxon>
    </lineage>
</organism>
<evidence type="ECO:0000313" key="1">
    <source>
        <dbReference type="EMBL" id="KNZ60490.1"/>
    </source>
</evidence>
<name>A0A0L6VK39_9BASI</name>
<dbReference type="VEuPathDB" id="FungiDB:VP01_1546g1"/>
<gene>
    <name evidence="1" type="ORF">VP01_1546g1</name>
</gene>
<evidence type="ECO:0000313" key="2">
    <source>
        <dbReference type="Proteomes" id="UP000037035"/>
    </source>
</evidence>
<dbReference type="AlphaFoldDB" id="A0A0L6VK39"/>
<proteinExistence type="predicted"/>